<keyword evidence="2" id="KW-0812">Transmembrane</keyword>
<name>A0A5C6M6T8_9PLAN</name>
<dbReference type="AlphaFoldDB" id="A0A5C6M6T8"/>
<accession>A0A5C6M6T8</accession>
<proteinExistence type="predicted"/>
<keyword evidence="2" id="KW-1133">Transmembrane helix</keyword>
<evidence type="ECO:0000256" key="2">
    <source>
        <dbReference type="SAM" id="Phobius"/>
    </source>
</evidence>
<dbReference type="Proteomes" id="UP000321083">
    <property type="component" value="Unassembled WGS sequence"/>
</dbReference>
<gene>
    <name evidence="3" type="ORF">E3A20_06850</name>
</gene>
<evidence type="ECO:0000256" key="1">
    <source>
        <dbReference type="SAM" id="MobiDB-lite"/>
    </source>
</evidence>
<reference evidence="3 4" key="2">
    <citation type="submission" date="2019-08" db="EMBL/GenBank/DDBJ databases">
        <authorList>
            <person name="Henke P."/>
        </authorList>
    </citation>
    <scope>NUCLEOTIDE SEQUENCE [LARGE SCALE GENOMIC DNA]</scope>
    <source>
        <strain evidence="3">Phe10_nw2017</strain>
    </source>
</reference>
<keyword evidence="4" id="KW-1185">Reference proteome</keyword>
<feature type="transmembrane region" description="Helical" evidence="2">
    <location>
        <begin position="352"/>
        <end position="374"/>
    </location>
</feature>
<keyword evidence="2" id="KW-0472">Membrane</keyword>
<sequence>MTIEEITALVKDIQDLLISPFGVNEAELMDVAGRHEDFVAETSEWMLAVDKLLQKGLRTEAIELAERDPNLNEVIIALDFPELDAWNELLLKHDMQPVSELPEGVAEDLNDAYGVSSSLEKLMQQHRGAALARAPLSTRLQILRLLENKDPGNPAWAQDVRDFEKARLAEVRSELDDAIRTADDRTLVDLEREFQNPGWKTPVPAELKRRASDASTALQKQKSLREMQALAYQLSDAFADFNLPQATPLCKRFHALNMIVSLPPADKIFDIAGPALDWVREELRKAEQDLHFQNSTALLESAIEQGASAAELDRLAHEATKFDHTLPEKLERRLHDRLDTLRLMAERRRKSITLATVSASVLAVAVVGYSIYAFRIRTELQRHRTQLAALMEEAATSGIMEPLDQYFELLSRERRSIAESAVVTGLRQQYESLRLQQDGRRRQLEATLATASEAIANATVPSAFEGAFQMLKDADALALNDLEKSAVLKAESEGFRRKEEVQASVDTAFQLQIRDVSQRVAQLPVDETGPYDAILAELASLLQTPEVSRGLITTLSTLERKVQGDRSEVVGRLEIARALQVISAALGNDVNFGKALEAFAAKYPGTTRATSFTHVAERERDLLTGALKWNAVRRQFLTASPATLEPAAARAILEEYSQFLKSSGPYPGPVDIAKRLPVLQAIGTRTSPVDGMKTIFSGRAITNAYLIATADGKQQYYADSPPIVTDSLTFDIYTTPDGDQTVNKKLFRNQVREEQLVGDVSIPARWMSPQTKLAKSIIEFAGDSTASDFEALIRTVAEKVLREEEGLDPILRMLLVERTLEYGARGSFFIESQLTQIKIAFAEAGVPRLTNWLSVSDETQKLRITAKDFLQKHEQPILQALAAALSERDSYSSLPIGPQVRWIGWLSRDDSPTSMWQVRSKPGSPGESEGELVVFGRKTPGDPPKQTSVGRLDSSGTVTMSAVPEDMLEGRPVFLLVTTEQSP</sequence>
<comment type="caution">
    <text evidence="3">The sequence shown here is derived from an EMBL/GenBank/DDBJ whole genome shotgun (WGS) entry which is preliminary data.</text>
</comment>
<protein>
    <submittedName>
        <fullName evidence="3">Uncharacterized protein</fullName>
    </submittedName>
</protein>
<reference evidence="3 4" key="1">
    <citation type="submission" date="2019-08" db="EMBL/GenBank/DDBJ databases">
        <title>100 year-old enigma solved: identification of Planctomyces bekefii, the type genus and species of the phylum Planctomycetes.</title>
        <authorList>
            <person name="Svetlana D.N."/>
            <person name="Overmann J."/>
        </authorList>
    </citation>
    <scope>NUCLEOTIDE SEQUENCE [LARGE SCALE GENOMIC DNA]</scope>
    <source>
        <strain evidence="3">Phe10_nw2017</strain>
    </source>
</reference>
<evidence type="ECO:0000313" key="3">
    <source>
        <dbReference type="EMBL" id="TWW10358.1"/>
    </source>
</evidence>
<organism evidence="3 4">
    <name type="scientific">Planctomyces bekefii</name>
    <dbReference type="NCBI Taxonomy" id="1653850"/>
    <lineage>
        <taxon>Bacteria</taxon>
        <taxon>Pseudomonadati</taxon>
        <taxon>Planctomycetota</taxon>
        <taxon>Planctomycetia</taxon>
        <taxon>Planctomycetales</taxon>
        <taxon>Planctomycetaceae</taxon>
        <taxon>Planctomyces</taxon>
    </lineage>
</organism>
<evidence type="ECO:0000313" key="4">
    <source>
        <dbReference type="Proteomes" id="UP000321083"/>
    </source>
</evidence>
<feature type="compositionally biased region" description="Polar residues" evidence="1">
    <location>
        <begin position="945"/>
        <end position="957"/>
    </location>
</feature>
<dbReference type="EMBL" id="SRHE01000093">
    <property type="protein sequence ID" value="TWW10358.1"/>
    <property type="molecule type" value="Genomic_DNA"/>
</dbReference>
<feature type="region of interest" description="Disordered" evidence="1">
    <location>
        <begin position="918"/>
        <end position="957"/>
    </location>
</feature>